<gene>
    <name evidence="2" type="ORF">PSNMU_V1.4_AUG-EV-PASAV3_0019780</name>
</gene>
<dbReference type="PANTHER" id="PTHR43821:SF1">
    <property type="entry name" value="NAD(P)H NITROREDUCTASE YDJA-RELATED"/>
    <property type="match status" value="1"/>
</dbReference>
<dbReference type="PANTHER" id="PTHR43821">
    <property type="entry name" value="NAD(P)H NITROREDUCTASE YDJA-RELATED"/>
    <property type="match status" value="1"/>
</dbReference>
<organism evidence="2 3">
    <name type="scientific">Pseudo-nitzschia multistriata</name>
    <dbReference type="NCBI Taxonomy" id="183589"/>
    <lineage>
        <taxon>Eukaryota</taxon>
        <taxon>Sar</taxon>
        <taxon>Stramenopiles</taxon>
        <taxon>Ochrophyta</taxon>
        <taxon>Bacillariophyta</taxon>
        <taxon>Bacillariophyceae</taxon>
        <taxon>Bacillariophycidae</taxon>
        <taxon>Bacillariales</taxon>
        <taxon>Bacillariaceae</taxon>
        <taxon>Pseudo-nitzschia</taxon>
    </lineage>
</organism>
<keyword evidence="3" id="KW-1185">Reference proteome</keyword>
<reference evidence="2 3" key="1">
    <citation type="submission" date="2019-01" db="EMBL/GenBank/DDBJ databases">
        <authorList>
            <person name="Ferrante I. M."/>
        </authorList>
    </citation>
    <scope>NUCLEOTIDE SEQUENCE [LARGE SCALE GENOMIC DNA]</scope>
    <source>
        <strain evidence="2 3">B856</strain>
    </source>
</reference>
<dbReference type="InterPro" id="IPR052530">
    <property type="entry name" value="NAD(P)H_nitroreductase"/>
</dbReference>
<name>A0A448YZN1_9STRA</name>
<dbReference type="OrthoDB" id="26525at2759"/>
<dbReference type="InterPro" id="IPR029479">
    <property type="entry name" value="Nitroreductase"/>
</dbReference>
<dbReference type="InterPro" id="IPR000415">
    <property type="entry name" value="Nitroreductase-like"/>
</dbReference>
<dbReference type="Gene3D" id="3.40.109.10">
    <property type="entry name" value="NADH Oxidase"/>
    <property type="match status" value="1"/>
</dbReference>
<sequence length="146" mass="15633">MAPNHFLSEPTRMYDLGPEAVAKITALNEDKAKMFAGVPGWMVFSVKTEHLDENGGISAKLALEDHATVACAAQNFMQSLAEDGVGTKWMTGALGVDPTEIMKIAGAPEDEKMIGVIWYGMPAKPLSDITAPKRKISVDDALTKVA</sequence>
<evidence type="ECO:0000313" key="2">
    <source>
        <dbReference type="EMBL" id="VEU35248.1"/>
    </source>
</evidence>
<evidence type="ECO:0000313" key="3">
    <source>
        <dbReference type="Proteomes" id="UP000291116"/>
    </source>
</evidence>
<dbReference type="Proteomes" id="UP000291116">
    <property type="component" value="Unassembled WGS sequence"/>
</dbReference>
<dbReference type="SUPFAM" id="SSF55469">
    <property type="entry name" value="FMN-dependent nitroreductase-like"/>
    <property type="match status" value="1"/>
</dbReference>
<evidence type="ECO:0000259" key="1">
    <source>
        <dbReference type="Pfam" id="PF00881"/>
    </source>
</evidence>
<dbReference type="Pfam" id="PF00881">
    <property type="entry name" value="Nitroreductase"/>
    <property type="match status" value="1"/>
</dbReference>
<dbReference type="EMBL" id="CAACVS010000053">
    <property type="protein sequence ID" value="VEU35248.1"/>
    <property type="molecule type" value="Genomic_DNA"/>
</dbReference>
<dbReference type="AlphaFoldDB" id="A0A448YZN1"/>
<feature type="domain" description="Nitroreductase" evidence="1">
    <location>
        <begin position="36"/>
        <end position="120"/>
    </location>
</feature>
<proteinExistence type="predicted"/>
<accession>A0A448YZN1</accession>
<protein>
    <recommendedName>
        <fullName evidence="1">Nitroreductase domain-containing protein</fullName>
    </recommendedName>
</protein>
<dbReference type="GO" id="GO:0016491">
    <property type="term" value="F:oxidoreductase activity"/>
    <property type="evidence" value="ECO:0007669"/>
    <property type="project" value="InterPro"/>
</dbReference>